<dbReference type="GO" id="GO:0009303">
    <property type="term" value="P:rRNA transcription"/>
    <property type="evidence" value="ECO:0007669"/>
    <property type="project" value="TreeGrafter"/>
</dbReference>
<dbReference type="EMBL" id="AP017312">
    <property type="protein sequence ID" value="BAU27948.1"/>
    <property type="molecule type" value="Genomic_DNA"/>
</dbReference>
<dbReference type="PANTHER" id="PTHR38447">
    <property type="entry name" value="TRANSCRIPTION FACTOR YDEB-RELATED"/>
    <property type="match status" value="1"/>
</dbReference>
<dbReference type="PANTHER" id="PTHR38447:SF1">
    <property type="entry name" value="RNA POLYMERASE-BINDING TRANSCRIPTION FACTOR CARD"/>
    <property type="match status" value="1"/>
</dbReference>
<dbReference type="InterPro" id="IPR048792">
    <property type="entry name" value="CarD_C"/>
</dbReference>
<dbReference type="InterPro" id="IPR052531">
    <property type="entry name" value="CarD-like_regulator"/>
</dbReference>
<sequence>MLFQVGDKVVYPMHGAGIIEAIEEKEILGEKENYYVIHMSIGSMQLLVPVGKVSALGIRLVVDQSTMENVLDTFHNGQPDTSLPWSQRYRLNMDKMRTGTTCECAEVVRDLMRRRQEKALNSSEKKMLDSAKKILISELVLVNGVTEAEAKHLLDDETE</sequence>
<dbReference type="AlphaFoldDB" id="A0A0U5BAM0"/>
<dbReference type="Gene3D" id="2.40.10.170">
    <property type="match status" value="1"/>
</dbReference>
<dbReference type="Proteomes" id="UP000217696">
    <property type="component" value="Chromosome"/>
</dbReference>
<dbReference type="InterPro" id="IPR042215">
    <property type="entry name" value="CarD-like_C"/>
</dbReference>
<dbReference type="SUPFAM" id="SSF141259">
    <property type="entry name" value="CarD-like"/>
    <property type="match status" value="1"/>
</dbReference>
<name>A0A0U5BAM0_9BACL</name>
<dbReference type="KEGG" id="asoc:CB4_02122"/>
<evidence type="ECO:0000313" key="1">
    <source>
        <dbReference type="EMBL" id="BAU27948.1"/>
    </source>
</evidence>
<evidence type="ECO:0000313" key="2">
    <source>
        <dbReference type="Proteomes" id="UP000217696"/>
    </source>
</evidence>
<dbReference type="Pfam" id="PF21095">
    <property type="entry name" value="CarD_C"/>
    <property type="match status" value="1"/>
</dbReference>
<dbReference type="Gene3D" id="1.20.58.1290">
    <property type="entry name" value="CarD-like, C-terminal domain"/>
    <property type="match status" value="1"/>
</dbReference>
<accession>A0A0U5BAM0</accession>
<keyword evidence="2" id="KW-1185">Reference proteome</keyword>
<reference evidence="1" key="1">
    <citation type="submission" date="2015-12" db="EMBL/GenBank/DDBJ databases">
        <title>Genome sequence of Aneurinibacillus soli.</title>
        <authorList>
            <person name="Lee J.S."/>
            <person name="Lee K.C."/>
            <person name="Kim K.K."/>
            <person name="Lee B.W."/>
        </authorList>
    </citation>
    <scope>NUCLEOTIDE SEQUENCE [LARGE SCALE GENOMIC DNA]</scope>
    <source>
        <strain evidence="1">CB4</strain>
    </source>
</reference>
<organism evidence="1 2">
    <name type="scientific">Aneurinibacillus soli</name>
    <dbReference type="NCBI Taxonomy" id="1500254"/>
    <lineage>
        <taxon>Bacteria</taxon>
        <taxon>Bacillati</taxon>
        <taxon>Bacillota</taxon>
        <taxon>Bacilli</taxon>
        <taxon>Bacillales</taxon>
        <taxon>Paenibacillaceae</taxon>
        <taxon>Aneurinibacillus group</taxon>
        <taxon>Aneurinibacillus</taxon>
    </lineage>
</organism>
<dbReference type="Pfam" id="PF02559">
    <property type="entry name" value="CarD_TRCF_RID"/>
    <property type="match status" value="1"/>
</dbReference>
<dbReference type="SMART" id="SM01058">
    <property type="entry name" value="CarD_TRCF"/>
    <property type="match status" value="1"/>
</dbReference>
<dbReference type="InterPro" id="IPR036101">
    <property type="entry name" value="CarD-like/TRCF_RID_sf"/>
</dbReference>
<proteinExistence type="predicted"/>
<dbReference type="InterPro" id="IPR003711">
    <property type="entry name" value="CarD-like/TRCF_RID"/>
</dbReference>
<protein>
    <submittedName>
        <fullName evidence="1">RNA polymerase-binding transcription factor CarD</fullName>
    </submittedName>
</protein>
<gene>
    <name evidence="1" type="primary">carD_2</name>
    <name evidence="1" type="ORF">CB4_02122</name>
</gene>